<sequence length="848" mass="97985">MASRRDFIKQAALLSGTTAMAGLLPSSIQRALAINPAKGSTFEDAEHIVILMQENRSFDHAFGKLRGVRGFNDPRAITQPNNNKVWLQSDKNGNTYSPFRLDIKNTKATWMSSLPHSWENMVDARNNGKYDLWLEAKRSGNPDFKHMPLTMGFHDRNDIPFYYALADAFTVCDYNFCSSLTGTTANRHYLWSGTLRDPSYRKSKANVHNHDVTYYNWARWKTFPERLEENGISWRVYQNELSMPCGFEGEEESWLANYTNNNLEWFEQYGVRYAEGFQNYLSRVIEEVPARIEQMEKELSRLTSGSEEYKNLAKTLEETKNHLQQAKSNKQNWNREIFEELSEYEKNIHNNAYQTNIGDPDYHSIETLKYNDDGTDREMKVPKSDILYQFRKDVDEGNLPAVSWVCAPKNFSDHPSAPWYGAWYISEMVDILTKNPEVWKKTIFIINYDENDGYFDHVPPFVPPETGNPETGKISHNSDTWLEFARKEDELERRKNNPSSARWGPVGLGFRVPMLVVSPWSRGGYVNSDVLDHTSTLQLIERVMAKKSKGNLREENISPWRRMICGDMSSAFRPYNGEKIFYPDSVERDKFVATIHQAQYKDLPEGYKNLTESEQKQINENPRESAYMPTQEPGIKDSNALCYHMNVDGQLNKSKRAFELKFEARNFVFGDRTRGVPYIVYAPGSYKKANSDDFEKVRAWNYAVAAGDRLEDSYPLTNFQESGYHLRVYGPNGFYREYMGSENDPELELYCDYEQDARNPLKLTGNLEIIFNNKTGKNISANIVDQAYGQSPLELTLEPGKQSTVIDLSKSHRWYDLKVEVDGYRLFGRHMAGRVENDQDGKTDPQMA</sequence>
<dbReference type="Pfam" id="PF05506">
    <property type="entry name" value="PLipase_C_C"/>
    <property type="match status" value="2"/>
</dbReference>
<dbReference type="InterPro" id="IPR006311">
    <property type="entry name" value="TAT_signal"/>
</dbReference>
<feature type="domain" description="Bacterial phospholipase C C-terminal" evidence="5">
    <location>
        <begin position="752"/>
        <end position="834"/>
    </location>
</feature>
<name>A0A953HVD9_9BACT</name>
<dbReference type="InterPro" id="IPR007312">
    <property type="entry name" value="Phosphoesterase"/>
</dbReference>
<evidence type="ECO:0000313" key="7">
    <source>
        <dbReference type="Proteomes" id="UP000753961"/>
    </source>
</evidence>
<dbReference type="Pfam" id="PF04185">
    <property type="entry name" value="Phosphoesterase"/>
    <property type="match status" value="2"/>
</dbReference>
<dbReference type="InterPro" id="IPR017767">
    <property type="entry name" value="PC-PLC"/>
</dbReference>
<proteinExistence type="inferred from homology"/>
<organism evidence="6 7">
    <name type="scientific">Membranihabitans marinus</name>
    <dbReference type="NCBI Taxonomy" id="1227546"/>
    <lineage>
        <taxon>Bacteria</taxon>
        <taxon>Pseudomonadati</taxon>
        <taxon>Bacteroidota</taxon>
        <taxon>Saprospiria</taxon>
        <taxon>Saprospirales</taxon>
        <taxon>Saprospiraceae</taxon>
        <taxon>Membranihabitans</taxon>
    </lineage>
</organism>
<dbReference type="RefSeq" id="WP_222578762.1">
    <property type="nucleotide sequence ID" value="NZ_JAHVHU010000004.1"/>
</dbReference>
<reference evidence="6" key="1">
    <citation type="submission" date="2021-06" db="EMBL/GenBank/DDBJ databases">
        <title>44 bacteria genomes isolated from Dapeng, Shenzhen.</title>
        <authorList>
            <person name="Zheng W."/>
            <person name="Yu S."/>
            <person name="Huang Y."/>
        </authorList>
    </citation>
    <scope>NUCLEOTIDE SEQUENCE</scope>
    <source>
        <strain evidence="6">DP5N28-2</strain>
    </source>
</reference>
<keyword evidence="3" id="KW-0378">Hydrolase</keyword>
<feature type="domain" description="Bacterial phospholipase C C-terminal" evidence="5">
    <location>
        <begin position="639"/>
        <end position="740"/>
    </location>
</feature>
<dbReference type="Proteomes" id="UP000753961">
    <property type="component" value="Unassembled WGS sequence"/>
</dbReference>
<dbReference type="InterPro" id="IPR017850">
    <property type="entry name" value="Alkaline_phosphatase_core_sf"/>
</dbReference>
<evidence type="ECO:0000313" key="6">
    <source>
        <dbReference type="EMBL" id="MBY5957241.1"/>
    </source>
</evidence>
<dbReference type="EMBL" id="JAHVHU010000004">
    <property type="protein sequence ID" value="MBY5957241.1"/>
    <property type="molecule type" value="Genomic_DNA"/>
</dbReference>
<keyword evidence="4" id="KW-0175">Coiled coil</keyword>
<keyword evidence="7" id="KW-1185">Reference proteome</keyword>
<evidence type="ECO:0000259" key="5">
    <source>
        <dbReference type="Pfam" id="PF05506"/>
    </source>
</evidence>
<dbReference type="PROSITE" id="PS51318">
    <property type="entry name" value="TAT"/>
    <property type="match status" value="1"/>
</dbReference>
<dbReference type="GO" id="GO:0016042">
    <property type="term" value="P:lipid catabolic process"/>
    <property type="evidence" value="ECO:0007669"/>
    <property type="project" value="InterPro"/>
</dbReference>
<dbReference type="EC" id="3.1.4.3" evidence="2"/>
<gene>
    <name evidence="6" type="ORF">KUV50_03775</name>
</gene>
<dbReference type="Gene3D" id="3.40.720.10">
    <property type="entry name" value="Alkaline Phosphatase, subunit A"/>
    <property type="match status" value="2"/>
</dbReference>
<comment type="similarity">
    <text evidence="1">Belongs to the bacterial phospholipase C family.</text>
</comment>
<evidence type="ECO:0000256" key="3">
    <source>
        <dbReference type="ARBA" id="ARBA00022801"/>
    </source>
</evidence>
<dbReference type="PANTHER" id="PTHR31956">
    <property type="entry name" value="NON-SPECIFIC PHOSPHOLIPASE C4-RELATED"/>
    <property type="match status" value="1"/>
</dbReference>
<dbReference type="AlphaFoldDB" id="A0A953HVD9"/>
<evidence type="ECO:0000256" key="1">
    <source>
        <dbReference type="ARBA" id="ARBA00009717"/>
    </source>
</evidence>
<evidence type="ECO:0000256" key="2">
    <source>
        <dbReference type="ARBA" id="ARBA00012018"/>
    </source>
</evidence>
<protein>
    <recommendedName>
        <fullName evidence="2">phospholipase C</fullName>
        <ecNumber evidence="2">3.1.4.3</ecNumber>
    </recommendedName>
</protein>
<dbReference type="GO" id="GO:0034480">
    <property type="term" value="F:phosphatidylcholine phospholipase C activity"/>
    <property type="evidence" value="ECO:0007669"/>
    <property type="project" value="UniProtKB-EC"/>
</dbReference>
<comment type="caution">
    <text evidence="6">The sequence shown here is derived from an EMBL/GenBank/DDBJ whole genome shotgun (WGS) entry which is preliminary data.</text>
</comment>
<dbReference type="PANTHER" id="PTHR31956:SF1">
    <property type="entry name" value="NON-SPECIFIC PHOSPHOLIPASE C1"/>
    <property type="match status" value="1"/>
</dbReference>
<feature type="coiled-coil region" evidence="4">
    <location>
        <begin position="292"/>
        <end position="343"/>
    </location>
</feature>
<dbReference type="InterPro" id="IPR008475">
    <property type="entry name" value="PLipase_C_C"/>
</dbReference>
<evidence type="ECO:0000256" key="4">
    <source>
        <dbReference type="SAM" id="Coils"/>
    </source>
</evidence>
<dbReference type="NCBIfam" id="TIGR03396">
    <property type="entry name" value="PC_PLC"/>
    <property type="match status" value="1"/>
</dbReference>
<accession>A0A953HVD9</accession>